<protein>
    <submittedName>
        <fullName evidence="1">Uncharacterized protein</fullName>
    </submittedName>
</protein>
<evidence type="ECO:0000313" key="2">
    <source>
        <dbReference type="Proteomes" id="UP000008311"/>
    </source>
</evidence>
<evidence type="ECO:0000313" key="1">
    <source>
        <dbReference type="EMBL" id="EEF41542.1"/>
    </source>
</evidence>
<dbReference type="InParanoid" id="B9S4B4"/>
<reference evidence="2" key="1">
    <citation type="journal article" date="2010" name="Nat. Biotechnol.">
        <title>Draft genome sequence of the oilseed species Ricinus communis.</title>
        <authorList>
            <person name="Chan A.P."/>
            <person name="Crabtree J."/>
            <person name="Zhao Q."/>
            <person name="Lorenzi H."/>
            <person name="Orvis J."/>
            <person name="Puiu D."/>
            <person name="Melake-Berhan A."/>
            <person name="Jones K.M."/>
            <person name="Redman J."/>
            <person name="Chen G."/>
            <person name="Cahoon E.B."/>
            <person name="Gedil M."/>
            <person name="Stanke M."/>
            <person name="Haas B.J."/>
            <person name="Wortman J.R."/>
            <person name="Fraser-Liggett C.M."/>
            <person name="Ravel J."/>
            <person name="Rabinowicz P.D."/>
        </authorList>
    </citation>
    <scope>NUCLEOTIDE SEQUENCE [LARGE SCALE GENOMIC DNA]</scope>
    <source>
        <strain evidence="2">cv. Hale</strain>
    </source>
</reference>
<organism evidence="1 2">
    <name type="scientific">Ricinus communis</name>
    <name type="common">Castor bean</name>
    <dbReference type="NCBI Taxonomy" id="3988"/>
    <lineage>
        <taxon>Eukaryota</taxon>
        <taxon>Viridiplantae</taxon>
        <taxon>Streptophyta</taxon>
        <taxon>Embryophyta</taxon>
        <taxon>Tracheophyta</taxon>
        <taxon>Spermatophyta</taxon>
        <taxon>Magnoliopsida</taxon>
        <taxon>eudicotyledons</taxon>
        <taxon>Gunneridae</taxon>
        <taxon>Pentapetalae</taxon>
        <taxon>rosids</taxon>
        <taxon>fabids</taxon>
        <taxon>Malpighiales</taxon>
        <taxon>Euphorbiaceae</taxon>
        <taxon>Acalyphoideae</taxon>
        <taxon>Acalypheae</taxon>
        <taxon>Ricinus</taxon>
    </lineage>
</organism>
<keyword evidence="2" id="KW-1185">Reference proteome</keyword>
<accession>B9S4B4</accession>
<dbReference type="Proteomes" id="UP000008311">
    <property type="component" value="Unassembled WGS sequence"/>
</dbReference>
<dbReference type="EMBL" id="EQ973864">
    <property type="protein sequence ID" value="EEF41542.1"/>
    <property type="molecule type" value="Genomic_DNA"/>
</dbReference>
<gene>
    <name evidence="1" type="ORF">RCOM_0688820</name>
</gene>
<proteinExistence type="predicted"/>
<sequence>MRRFKVGAYASFGVQLYMQVRSIKWDSTQAWCQVRQRRKIQIQVKPKTKNHIQLGPQQLSMPNVKVAQYE</sequence>
<dbReference type="AlphaFoldDB" id="B9S4B4"/>
<name>B9S4B4_RICCO</name>